<dbReference type="AlphaFoldDB" id="A0A1T2CQF0"/>
<proteinExistence type="inferred from homology"/>
<dbReference type="HAMAP" id="MF_04133">
    <property type="entry name" value="CAPSID_LAMBDA"/>
    <property type="match status" value="1"/>
</dbReference>
<sequence>MDIFSTHVLNRVVEHLDRPASFLLDTFFASIQTEDSEEIHFDIDKSKPRLVPFVSPLVEGKVVATEGFETRSFKPAYVKDKRRFDPNAPLKRQIGETIGGNLKAMDRREAALNRSLTNQVENLTRREEVMAAEALRTGKITVTGEDYPTQVIDFQRDPALTQALTGATRWGETGVKVLDDIEDWAGLVQIKSGAAARTVVMDPLAWRVFKADPKVERLLELRRGTSNTLVIDPILRGQANDKARYVGSVGDFDFWVYNDSYVDDAGVARNMLPEYTVLLASQGLLEGTRCYGVIQDEKANYRASRYFTKSWLEEDPAVRWLLMQSAPLIVPYRPNATFCATVR</sequence>
<dbReference type="Gene3D" id="3.30.1930.10">
    <property type="entry name" value="capsid protein of prophage domain"/>
    <property type="match status" value="1"/>
</dbReference>
<evidence type="ECO:0000313" key="1">
    <source>
        <dbReference type="EMBL" id="OOY34384.1"/>
    </source>
</evidence>
<comment type="caution">
    <text evidence="1">The sequence shown here is derived from an EMBL/GenBank/DDBJ whole genome shotgun (WGS) entry which is preliminary data.</text>
</comment>
<dbReference type="Proteomes" id="UP000190962">
    <property type="component" value="Unassembled WGS sequence"/>
</dbReference>
<dbReference type="Pfam" id="PF03864">
    <property type="entry name" value="Phage_cap_E"/>
    <property type="match status" value="1"/>
</dbReference>
<reference evidence="1 2" key="1">
    <citation type="submission" date="2016-11" db="EMBL/GenBank/DDBJ databases">
        <title>Mixed transmission modes and dynamic genome evolution in an obligate animal-bacterial symbiosis.</title>
        <authorList>
            <person name="Russell S.L."/>
            <person name="Corbett-Detig R.B."/>
            <person name="Cavanaugh C.M."/>
        </authorList>
    </citation>
    <scope>NUCLEOTIDE SEQUENCE [LARGE SCALE GENOMIC DNA]</scope>
    <source>
        <strain evidence="1">MA-KB16</strain>
    </source>
</reference>
<gene>
    <name evidence="1" type="ORF">BOV88_10210</name>
</gene>
<accession>A0A1T2CQF0</accession>
<dbReference type="Gene3D" id="3.15.30.10">
    <property type="entry name" value="putative capsid protein of prophage domain like"/>
    <property type="match status" value="1"/>
</dbReference>
<protein>
    <submittedName>
        <fullName evidence="1">Capsid protein</fullName>
    </submittedName>
</protein>
<dbReference type="EMBL" id="MPNX01000016">
    <property type="protein sequence ID" value="OOY34384.1"/>
    <property type="molecule type" value="Genomic_DNA"/>
</dbReference>
<organism evidence="1 2">
    <name type="scientific">Solemya velum gill symbiont</name>
    <dbReference type="NCBI Taxonomy" id="2340"/>
    <lineage>
        <taxon>Bacteria</taxon>
        <taxon>Pseudomonadati</taxon>
        <taxon>Pseudomonadota</taxon>
        <taxon>Gammaproteobacteria</taxon>
        <taxon>sulfur-oxidizing symbionts</taxon>
    </lineage>
</organism>
<name>A0A1T2CQF0_SOVGS</name>
<dbReference type="InterPro" id="IPR005564">
    <property type="entry name" value="Major_capsid_GpE"/>
</dbReference>
<dbReference type="RefSeq" id="WP_068642700.1">
    <property type="nucleotide sequence ID" value="NZ_MPNX01000016.1"/>
</dbReference>
<evidence type="ECO:0000313" key="2">
    <source>
        <dbReference type="Proteomes" id="UP000190962"/>
    </source>
</evidence>